<evidence type="ECO:0000256" key="4">
    <source>
        <dbReference type="HAMAP-Rule" id="MF_00434"/>
    </source>
</evidence>
<dbReference type="OrthoDB" id="15077at2"/>
<comment type="similarity">
    <text evidence="2 4">Belongs to the pterin-4-alpha-carbinolamine dehydratase family.</text>
</comment>
<dbReference type="GO" id="GO:0008124">
    <property type="term" value="F:4-alpha-hydroxytetrahydrobiopterin dehydratase activity"/>
    <property type="evidence" value="ECO:0007669"/>
    <property type="project" value="UniProtKB-UniRule"/>
</dbReference>
<keyword evidence="3 4" id="KW-0456">Lyase</keyword>
<reference evidence="5 6" key="1">
    <citation type="submission" date="2019-02" db="EMBL/GenBank/DDBJ databases">
        <title>Deep-cultivation of Planctomycetes and their phenomic and genomic characterization uncovers novel biology.</title>
        <authorList>
            <person name="Wiegand S."/>
            <person name="Jogler M."/>
            <person name="Boedeker C."/>
            <person name="Pinto D."/>
            <person name="Vollmers J."/>
            <person name="Rivas-Marin E."/>
            <person name="Kohn T."/>
            <person name="Peeters S.H."/>
            <person name="Heuer A."/>
            <person name="Rast P."/>
            <person name="Oberbeckmann S."/>
            <person name="Bunk B."/>
            <person name="Jeske O."/>
            <person name="Meyerdierks A."/>
            <person name="Storesund J.E."/>
            <person name="Kallscheuer N."/>
            <person name="Luecker S."/>
            <person name="Lage O.M."/>
            <person name="Pohl T."/>
            <person name="Merkel B.J."/>
            <person name="Hornburger P."/>
            <person name="Mueller R.-W."/>
            <person name="Bruemmer F."/>
            <person name="Labrenz M."/>
            <person name="Spormann A.M."/>
            <person name="Op den Camp H."/>
            <person name="Overmann J."/>
            <person name="Amann R."/>
            <person name="Jetten M.S.M."/>
            <person name="Mascher T."/>
            <person name="Medema M.H."/>
            <person name="Devos D.P."/>
            <person name="Kaster A.-K."/>
            <person name="Ovreas L."/>
            <person name="Rohde M."/>
            <person name="Galperin M.Y."/>
            <person name="Jogler C."/>
        </authorList>
    </citation>
    <scope>NUCLEOTIDE SEQUENCE [LARGE SCALE GENOMIC DNA]</scope>
    <source>
        <strain evidence="5 6">Poly30</strain>
    </source>
</reference>
<proteinExistence type="inferred from homology"/>
<evidence type="ECO:0000313" key="6">
    <source>
        <dbReference type="Proteomes" id="UP000320390"/>
    </source>
</evidence>
<dbReference type="Proteomes" id="UP000320390">
    <property type="component" value="Chromosome"/>
</dbReference>
<dbReference type="CDD" id="cd00914">
    <property type="entry name" value="PCD_DCoH_subfamily_b"/>
    <property type="match status" value="1"/>
</dbReference>
<gene>
    <name evidence="5" type="primary">phhB</name>
    <name evidence="5" type="ORF">Poly30_36060</name>
</gene>
<dbReference type="SUPFAM" id="SSF55248">
    <property type="entry name" value="PCD-like"/>
    <property type="match status" value="1"/>
</dbReference>
<dbReference type="EC" id="4.2.1.96" evidence="4"/>
<evidence type="ECO:0000256" key="2">
    <source>
        <dbReference type="ARBA" id="ARBA00006472"/>
    </source>
</evidence>
<accession>A0A518EVF0</accession>
<keyword evidence="6" id="KW-1185">Reference proteome</keyword>
<dbReference type="AlphaFoldDB" id="A0A518EVF0"/>
<dbReference type="PANTHER" id="PTHR12599:SF0">
    <property type="entry name" value="PTERIN-4-ALPHA-CARBINOLAMINE DEHYDRATASE"/>
    <property type="match status" value="1"/>
</dbReference>
<dbReference type="InterPro" id="IPR036428">
    <property type="entry name" value="PCD_sf"/>
</dbReference>
<protein>
    <recommendedName>
        <fullName evidence="4">Putative pterin-4-alpha-carbinolamine dehydratase</fullName>
        <shortName evidence="4">PHS</shortName>
        <ecNumber evidence="4">4.2.1.96</ecNumber>
    </recommendedName>
    <alternativeName>
        <fullName evidence="4">4-alpha-hydroxy-tetrahydropterin dehydratase</fullName>
    </alternativeName>
    <alternativeName>
        <fullName evidence="4">Pterin carbinolamine dehydratase</fullName>
        <shortName evidence="4">PCD</shortName>
    </alternativeName>
</protein>
<dbReference type="PANTHER" id="PTHR12599">
    <property type="entry name" value="PTERIN-4-ALPHA-CARBINOLAMINE DEHYDRATASE"/>
    <property type="match status" value="1"/>
</dbReference>
<evidence type="ECO:0000256" key="3">
    <source>
        <dbReference type="ARBA" id="ARBA00023239"/>
    </source>
</evidence>
<dbReference type="NCBIfam" id="NF002018">
    <property type="entry name" value="PRK00823.1-3"/>
    <property type="match status" value="1"/>
</dbReference>
<evidence type="ECO:0000256" key="1">
    <source>
        <dbReference type="ARBA" id="ARBA00001554"/>
    </source>
</evidence>
<comment type="catalytic activity">
    <reaction evidence="1 4">
        <text>(4aS,6R)-4a-hydroxy-L-erythro-5,6,7,8-tetrahydrobiopterin = (6R)-L-erythro-6,7-dihydrobiopterin + H2O</text>
        <dbReference type="Rhea" id="RHEA:11920"/>
        <dbReference type="ChEBI" id="CHEBI:15377"/>
        <dbReference type="ChEBI" id="CHEBI:15642"/>
        <dbReference type="ChEBI" id="CHEBI:43120"/>
        <dbReference type="EC" id="4.2.1.96"/>
    </reaction>
</comment>
<dbReference type="Gene3D" id="3.30.1360.20">
    <property type="entry name" value="Transcriptional coactivator/pterin dehydratase"/>
    <property type="match status" value="1"/>
</dbReference>
<dbReference type="EMBL" id="CP036434">
    <property type="protein sequence ID" value="QDV08070.1"/>
    <property type="molecule type" value="Genomic_DNA"/>
</dbReference>
<dbReference type="RefSeq" id="WP_145200091.1">
    <property type="nucleotide sequence ID" value="NZ_CP036434.1"/>
</dbReference>
<evidence type="ECO:0000313" key="5">
    <source>
        <dbReference type="EMBL" id="QDV08070.1"/>
    </source>
</evidence>
<dbReference type="InterPro" id="IPR001533">
    <property type="entry name" value="Pterin_deHydtase"/>
</dbReference>
<sequence length="94" mass="10839">MKRLDASEVESELKELDGWSLDEGKLHKKFTFEDFRAAFAFMTRVAKLADEQDHHPEWFNVYNEVEVHLTSHDAGGISERDFRLARGMDSVVAP</sequence>
<dbReference type="GO" id="GO:0006729">
    <property type="term" value="P:tetrahydrobiopterin biosynthetic process"/>
    <property type="evidence" value="ECO:0007669"/>
    <property type="project" value="InterPro"/>
</dbReference>
<dbReference type="NCBIfam" id="NF002017">
    <property type="entry name" value="PRK00823.1-2"/>
    <property type="match status" value="1"/>
</dbReference>
<organism evidence="5 6">
    <name type="scientific">Saltatorellus ferox</name>
    <dbReference type="NCBI Taxonomy" id="2528018"/>
    <lineage>
        <taxon>Bacteria</taxon>
        <taxon>Pseudomonadati</taxon>
        <taxon>Planctomycetota</taxon>
        <taxon>Planctomycetia</taxon>
        <taxon>Planctomycetia incertae sedis</taxon>
        <taxon>Saltatorellus</taxon>
    </lineage>
</organism>
<dbReference type="HAMAP" id="MF_00434">
    <property type="entry name" value="Pterin_4_alpha"/>
    <property type="match status" value="1"/>
</dbReference>
<name>A0A518EVF0_9BACT</name>
<dbReference type="Pfam" id="PF01329">
    <property type="entry name" value="Pterin_4a"/>
    <property type="match status" value="1"/>
</dbReference>